<evidence type="ECO:0008006" key="3">
    <source>
        <dbReference type="Google" id="ProtNLM"/>
    </source>
</evidence>
<sequence>MTNLHQLPKLSLFLLILFSCGGRIYAQNLQQFQSKVQSLSSKKNHIKFGEQDTLIYLNEVDINISSKETIYIENYGYINGRRKINFFSNNPFIVVRSSMNGKDSLLVPIENKSVAQGVESLMDFPTLKDMPDEYADLMISDLKKFDQKLMGQIKANFGIGKHTVEQGGQITRITAYTDLKIKSQNLLGQIALFISLPFTINGQTYCHVSYKAREKRLFSDNWRDPESEVQKAAKDFFLTFFKHL</sequence>
<comment type="caution">
    <text evidence="1">The sequence shown here is derived from an EMBL/GenBank/DDBJ whole genome shotgun (WGS) entry which is preliminary data.</text>
</comment>
<dbReference type="RefSeq" id="WP_310098671.1">
    <property type="nucleotide sequence ID" value="NZ_JAVDUU010000003.1"/>
</dbReference>
<gene>
    <name evidence="1" type="ORF">J2W55_003643</name>
</gene>
<accession>A0ABU1TF14</accession>
<dbReference type="Proteomes" id="UP001247620">
    <property type="component" value="Unassembled WGS sequence"/>
</dbReference>
<protein>
    <recommendedName>
        <fullName evidence="3">DUF4468 domain-containing protein</fullName>
    </recommendedName>
</protein>
<name>A0ABU1TF14_9SPHI</name>
<evidence type="ECO:0000313" key="2">
    <source>
        <dbReference type="Proteomes" id="UP001247620"/>
    </source>
</evidence>
<dbReference type="EMBL" id="JAVDUU010000003">
    <property type="protein sequence ID" value="MDR6943790.1"/>
    <property type="molecule type" value="Genomic_DNA"/>
</dbReference>
<reference evidence="1 2" key="1">
    <citation type="submission" date="2023-07" db="EMBL/GenBank/DDBJ databases">
        <title>Sorghum-associated microbial communities from plants grown in Nebraska, USA.</title>
        <authorList>
            <person name="Schachtman D."/>
        </authorList>
    </citation>
    <scope>NUCLEOTIDE SEQUENCE [LARGE SCALE GENOMIC DNA]</scope>
    <source>
        <strain evidence="1 2">3262</strain>
    </source>
</reference>
<evidence type="ECO:0000313" key="1">
    <source>
        <dbReference type="EMBL" id="MDR6943790.1"/>
    </source>
</evidence>
<proteinExistence type="predicted"/>
<organism evidence="1 2">
    <name type="scientific">Mucilaginibacter pocheonensis</name>
    <dbReference type="NCBI Taxonomy" id="398050"/>
    <lineage>
        <taxon>Bacteria</taxon>
        <taxon>Pseudomonadati</taxon>
        <taxon>Bacteroidota</taxon>
        <taxon>Sphingobacteriia</taxon>
        <taxon>Sphingobacteriales</taxon>
        <taxon>Sphingobacteriaceae</taxon>
        <taxon>Mucilaginibacter</taxon>
    </lineage>
</organism>
<keyword evidence="2" id="KW-1185">Reference proteome</keyword>